<organismHost>
    <name type="scientific">Erythrocebus patas</name>
    <name type="common">Red guenon</name>
    <name type="synonym">Cercopithecus patas</name>
    <dbReference type="NCBI Taxonomy" id="9538"/>
</organismHost>
<organismHost>
    <name type="scientific">Homo sapiens</name>
    <name type="common">Human</name>
    <dbReference type="NCBI Taxonomy" id="9606"/>
</organismHost>
<dbReference type="Proteomes" id="UP000008596">
    <property type="component" value="Segment"/>
</dbReference>
<sequence>MYNKASFIPKWVIKFVKSILLKDFVSKSDEKILADIIINSTNVNYSTLNIININSVNVVVNNNENIFNLLDVNCLKRSTHVINNDNHVIQSNEYMFIICLNGSISIKCFKKGLKITNTVYKGEAFSIHSTLRHVTTTKDKNLHLAVIKYDVNCPFIHFKNTVYSEDSFVYNLFSGYNFALFRLYDSYDNKVEDVLITHDNIYNENMKQKNVLGIKSLLCEHSIPQKISLDCIPKSNVKYGTEIAELSLDNETLNNVFNFITSKDVYSNSGNRYKYLLTYGVLCYE</sequence>
<dbReference type="KEGG" id="vg:2943687"/>
<dbReference type="EMBL" id="AY386371">
    <property type="protein sequence ID" value="AAR07482.1"/>
    <property type="molecule type" value="Genomic_DNA"/>
</dbReference>
<protein>
    <submittedName>
        <fullName evidence="1">125R</fullName>
    </submittedName>
</protein>
<evidence type="ECO:0000313" key="2">
    <source>
        <dbReference type="Proteomes" id="UP000008596"/>
    </source>
</evidence>
<dbReference type="RefSeq" id="NP_938381.1">
    <property type="nucleotide sequence ID" value="NC_005179.1"/>
</dbReference>
<keyword evidence="2" id="KW-1185">Reference proteome</keyword>
<accession>Q6TUP4</accession>
<evidence type="ECO:0000313" key="1">
    <source>
        <dbReference type="EMBL" id="AAR07482.1"/>
    </source>
</evidence>
<organism evidence="1 2">
    <name type="scientific">Yaba monkey tumor virus (strain VR587)</name>
    <name type="common">YMTV</name>
    <dbReference type="NCBI Taxonomy" id="928314"/>
    <lineage>
        <taxon>Viruses</taxon>
        <taxon>Varidnaviria</taxon>
        <taxon>Bamfordvirae</taxon>
        <taxon>Nucleocytoviricota</taxon>
        <taxon>Pokkesviricetes</taxon>
        <taxon>Chitovirales</taxon>
        <taxon>Poxviridae</taxon>
        <taxon>Chordopoxvirinae</taxon>
        <taxon>Yatapoxvirus</taxon>
        <taxon>Yatapoxvirus yabapox</taxon>
        <taxon>Yaba monkey tumor virus</taxon>
    </lineage>
</organism>
<reference evidence="1 2" key="3">
    <citation type="journal article" date="2003" name="Proc. Natl. Acad. Sci. U.S.A.">
        <title>A secreted high-affinity inhibitor of human TNF from Tanapox virus.</title>
        <authorList>
            <person name="Brunetti C.R."/>
            <person name="Paulose-Murphy M."/>
            <person name="Singh R."/>
            <person name="Qin J."/>
            <person name="Barrett J.W."/>
            <person name="Tardivel A."/>
            <person name="Schneider P."/>
            <person name="Essani K."/>
            <person name="McFadden G."/>
        </authorList>
    </citation>
    <scope>NUCLEOTIDE SEQUENCE [LARGE SCALE GENOMIC DNA]</scope>
    <source>
        <strain evidence="2">VR587</strain>
    </source>
</reference>
<proteinExistence type="predicted"/>
<dbReference type="GeneID" id="2943687"/>
<reference evidence="1 2" key="2">
    <citation type="journal article" date="2003" name="J. Virol.">
        <title>Complete genomic sequence and comparative analysis of the tumorigenic poxvirus Yaba monkey tumor virus.</title>
        <authorList>
            <person name="Brunetti C.R."/>
            <person name="Amano H."/>
            <person name="Ueda Y."/>
            <person name="Qin J."/>
            <person name="Miyamura T."/>
            <person name="Suzuki T."/>
            <person name="Li X."/>
            <person name="Barrett J.W."/>
            <person name="McFadden G."/>
        </authorList>
    </citation>
    <scope>NUCLEOTIDE SEQUENCE [LARGE SCALE GENOMIC DNA]</scope>
    <source>
        <strain evidence="2">VR587</strain>
    </source>
</reference>
<organismHost>
    <name type="scientific">Papio hamadryas</name>
    <name type="common">Hamadryas baboon</name>
    <dbReference type="NCBI Taxonomy" id="9557"/>
</organismHost>
<name>Q6TUP4_YMTV5</name>
<reference evidence="1 2" key="1">
    <citation type="journal article" date="1995" name="J. Gen. Virol.">
        <title>Identification and characterization of the thymidine kinase gene of Yaba virus.</title>
        <authorList>
            <person name="Amano H."/>
            <person name="Ueda Y."/>
            <person name="Miyamura T."/>
        </authorList>
    </citation>
    <scope>NUCLEOTIDE SEQUENCE [LARGE SCALE GENOMIC DNA]</scope>
    <source>
        <strain evidence="2">VR587</strain>
    </source>
</reference>
<organismHost>
    <name type="scientific">Macaca</name>
    <name type="common">macaques</name>
    <dbReference type="NCBI Taxonomy" id="9539"/>
</organismHost>